<sequence>MQFDSKMVHTYLRLVHDKNPLHSHIVPGQLVCEYIFQNYQLTWSSFKVKYQRPIQINEKLYIQKEQQSVKVFNQQHELKLIIYNRL</sequence>
<dbReference type="Proteomes" id="UP000325462">
    <property type="component" value="Chromosome"/>
</dbReference>
<reference evidence="1 4" key="2">
    <citation type="submission" date="2019-07" db="EMBL/GenBank/DDBJ databases">
        <title>Comparative genome analysis of staphylococcus lugdunensis shows clonal complex-dependent diversity of the putative virulence factor, ess/type vii locus.</title>
        <authorList>
            <person name="Lebeurre J."/>
            <person name="Dahyot S."/>
            <person name="Diene S."/>
            <person name="Paulay A."/>
            <person name="Aubourg M."/>
            <person name="Argemi X."/>
            <person name="Giard J.-C."/>
            <person name="Tournier I."/>
            <person name="Francois P."/>
            <person name="Pestel-Caron M."/>
        </authorList>
    </citation>
    <scope>NUCLEOTIDE SEQUENCE [LARGE SCALE GENOMIC DNA]</scope>
    <source>
        <strain evidence="1 4">SL13</strain>
    </source>
</reference>
<dbReference type="SUPFAM" id="SSF54637">
    <property type="entry name" value="Thioesterase/thiol ester dehydrase-isomerase"/>
    <property type="match status" value="1"/>
</dbReference>
<evidence type="ECO:0000313" key="1">
    <source>
        <dbReference type="EMBL" id="QEX39107.1"/>
    </source>
</evidence>
<name>A0A292DF39_STALU</name>
<reference evidence="2 3" key="1">
    <citation type="journal article" date="2019" name="Sci. Transl. Med.">
        <title>Quorum sensing between bacterial species on the skin protects against epidermal injury in atopic dermatitis.</title>
        <authorList>
            <person name="Williams M.R."/>
        </authorList>
    </citation>
    <scope>NUCLEOTIDE SEQUENCE [LARGE SCALE GENOMIC DNA]</scope>
    <source>
        <strain evidence="2 3">E7</strain>
    </source>
</reference>
<evidence type="ECO:0000313" key="2">
    <source>
        <dbReference type="EMBL" id="TBW72014.1"/>
    </source>
</evidence>
<dbReference type="AlphaFoldDB" id="A0A292DF39"/>
<dbReference type="EMBL" id="CP041722">
    <property type="protein sequence ID" value="QEX39107.1"/>
    <property type="molecule type" value="Genomic_DNA"/>
</dbReference>
<gene>
    <name evidence="2" type="ORF">EQ812_06950</name>
    <name evidence="1" type="ORF">FO454_09490</name>
</gene>
<keyword evidence="4" id="KW-1185">Reference proteome</keyword>
<dbReference type="OMA" id="IEMVNEY"/>
<dbReference type="GeneID" id="58089946"/>
<accession>A0A292DF39</accession>
<dbReference type="RefSeq" id="WP_002459308.1">
    <property type="nucleotide sequence ID" value="NZ_AP021848.1"/>
</dbReference>
<dbReference type="InterPro" id="IPR029069">
    <property type="entry name" value="HotDog_dom_sf"/>
</dbReference>
<dbReference type="EMBL" id="SCHB01000004">
    <property type="protein sequence ID" value="TBW72014.1"/>
    <property type="molecule type" value="Genomic_DNA"/>
</dbReference>
<evidence type="ECO:0000313" key="4">
    <source>
        <dbReference type="Proteomes" id="UP000325462"/>
    </source>
</evidence>
<protein>
    <submittedName>
        <fullName evidence="2">Uncharacterized protein</fullName>
    </submittedName>
</protein>
<organism evidence="2 3">
    <name type="scientific">Staphylococcus lugdunensis</name>
    <dbReference type="NCBI Taxonomy" id="28035"/>
    <lineage>
        <taxon>Bacteria</taxon>
        <taxon>Bacillati</taxon>
        <taxon>Bacillota</taxon>
        <taxon>Bacilli</taxon>
        <taxon>Bacillales</taxon>
        <taxon>Staphylococcaceae</taxon>
        <taxon>Staphylococcus</taxon>
    </lineage>
</organism>
<evidence type="ECO:0000313" key="3">
    <source>
        <dbReference type="Proteomes" id="UP000293637"/>
    </source>
</evidence>
<proteinExistence type="predicted"/>
<dbReference type="Proteomes" id="UP000293637">
    <property type="component" value="Unassembled WGS sequence"/>
</dbReference>